<evidence type="ECO:0000313" key="1">
    <source>
        <dbReference type="EMBL" id="KAF4466872.1"/>
    </source>
</evidence>
<keyword evidence="2" id="KW-1185">Reference proteome</keyword>
<dbReference type="Proteomes" id="UP000554235">
    <property type="component" value="Unassembled WGS sequence"/>
</dbReference>
<gene>
    <name evidence="1" type="ORF">FALBO_6275</name>
</gene>
<accession>A0A8H4LF47</accession>
<protein>
    <submittedName>
        <fullName evidence="1">Uncharacterized protein</fullName>
    </submittedName>
</protein>
<sequence>MIASSRPAFRLWIFAAACISLLLILFTFATDTMRAPLDYANAKVQDYYNSTSTSPAEAPTSSAVVVPEVVPEPPEDELETRNCDDPYRQPGWLYVPHDTKKYRETTWIPYSNDYLNADDPSYAVYPATEELDFNVTGVEEEFLNMAPQSWMAKAVAENKRRHKSLREGKRGTPEVDDFVGMKDEGDLGWLWGRRVVMFSDSVERYMTTFFCEEFGSVISFPVQDVQGRQSVGICEITSFNLTLVYFHSTGSYTYRPDWWWISKIKHVAWEDRWDNLWNPRQRPINGPTGKPDLILWQNGFWDQRAFWESTIAHHKSGQLPKGRQMLWQEVRFVTARLKKIAQRINDEFGENTPIMFRSLTTHRESGMGDAIIFDHDRISRAIAEQAGHEIFEWGRLITCMGDLYRDQMHPGKGAASWLWGNMVLEYLARSSASQAYGAAREPYFDGWSACHKDLATWGGR</sequence>
<dbReference type="AlphaFoldDB" id="A0A8H4LF47"/>
<dbReference type="OrthoDB" id="2588793at2759"/>
<organism evidence="1 2">
    <name type="scientific">Fusarium albosuccineum</name>
    <dbReference type="NCBI Taxonomy" id="1237068"/>
    <lineage>
        <taxon>Eukaryota</taxon>
        <taxon>Fungi</taxon>
        <taxon>Dikarya</taxon>
        <taxon>Ascomycota</taxon>
        <taxon>Pezizomycotina</taxon>
        <taxon>Sordariomycetes</taxon>
        <taxon>Hypocreomycetidae</taxon>
        <taxon>Hypocreales</taxon>
        <taxon>Nectriaceae</taxon>
        <taxon>Fusarium</taxon>
        <taxon>Fusarium decemcellulare species complex</taxon>
    </lineage>
</organism>
<proteinExistence type="predicted"/>
<comment type="caution">
    <text evidence="1">The sequence shown here is derived from an EMBL/GenBank/DDBJ whole genome shotgun (WGS) entry which is preliminary data.</text>
</comment>
<evidence type="ECO:0000313" key="2">
    <source>
        <dbReference type="Proteomes" id="UP000554235"/>
    </source>
</evidence>
<reference evidence="1 2" key="1">
    <citation type="submission" date="2020-01" db="EMBL/GenBank/DDBJ databases">
        <title>Identification and distribution of gene clusters putatively required for synthesis of sphingolipid metabolism inhibitors in phylogenetically diverse species of the filamentous fungus Fusarium.</title>
        <authorList>
            <person name="Kim H.-S."/>
            <person name="Busman M."/>
            <person name="Brown D.W."/>
            <person name="Divon H."/>
            <person name="Uhlig S."/>
            <person name="Proctor R.H."/>
        </authorList>
    </citation>
    <scope>NUCLEOTIDE SEQUENCE [LARGE SCALE GENOMIC DNA]</scope>
    <source>
        <strain evidence="1 2">NRRL 20459</strain>
    </source>
</reference>
<dbReference type="EMBL" id="JAADYS010000811">
    <property type="protein sequence ID" value="KAF4466872.1"/>
    <property type="molecule type" value="Genomic_DNA"/>
</dbReference>
<name>A0A8H4LF47_9HYPO</name>